<dbReference type="SMART" id="SM00088">
    <property type="entry name" value="PINT"/>
    <property type="match status" value="1"/>
</dbReference>
<dbReference type="GO" id="GO:0005634">
    <property type="term" value="C:nucleus"/>
    <property type="evidence" value="ECO:0007669"/>
    <property type="project" value="UniProtKB-ARBA"/>
</dbReference>
<gene>
    <name evidence="5" type="ORF">ACHAW5_000741</name>
</gene>
<dbReference type="FunFam" id="1.10.10.10:FF:000070">
    <property type="entry name" value="26S proteasome non-ATPase regulatory subunit 12"/>
    <property type="match status" value="1"/>
</dbReference>
<evidence type="ECO:0000256" key="1">
    <source>
        <dbReference type="ARBA" id="ARBA00006397"/>
    </source>
</evidence>
<proteinExistence type="inferred from homology"/>
<dbReference type="EMBL" id="JALLAZ020001306">
    <property type="protein sequence ID" value="KAL3777203.1"/>
    <property type="molecule type" value="Genomic_DNA"/>
</dbReference>
<feature type="chain" id="PRO_5044883985" description="PCI domain-containing protein" evidence="3">
    <location>
        <begin position="19"/>
        <end position="516"/>
    </location>
</feature>
<dbReference type="InterPro" id="IPR040896">
    <property type="entry name" value="RPN5_C"/>
</dbReference>
<dbReference type="Pfam" id="PF01399">
    <property type="entry name" value="PCI"/>
    <property type="match status" value="1"/>
</dbReference>
<dbReference type="PROSITE" id="PS50250">
    <property type="entry name" value="PCI"/>
    <property type="match status" value="1"/>
</dbReference>
<evidence type="ECO:0000256" key="3">
    <source>
        <dbReference type="SAM" id="SignalP"/>
    </source>
</evidence>
<comment type="similarity">
    <text evidence="1">Belongs to the proteasome subunit p55 family.</text>
</comment>
<feature type="domain" description="PCI" evidence="4">
    <location>
        <begin position="292"/>
        <end position="481"/>
    </location>
</feature>
<dbReference type="InterPro" id="IPR036390">
    <property type="entry name" value="WH_DNA-bd_sf"/>
</dbReference>
<dbReference type="PANTHER" id="PTHR10855:SF1">
    <property type="entry name" value="26S PROTEASOME NON-ATPASE REGULATORY SUBUNIT 12"/>
    <property type="match status" value="1"/>
</dbReference>
<dbReference type="GO" id="GO:0000502">
    <property type="term" value="C:proteasome complex"/>
    <property type="evidence" value="ECO:0007669"/>
    <property type="project" value="UniProtKB-KW"/>
</dbReference>
<name>A0ABD3NPF5_9STRA</name>
<keyword evidence="6" id="KW-1185">Reference proteome</keyword>
<dbReference type="SUPFAM" id="SSF46785">
    <property type="entry name" value="Winged helix' DNA-binding domain"/>
    <property type="match status" value="1"/>
</dbReference>
<protein>
    <recommendedName>
        <fullName evidence="4">PCI domain-containing protein</fullName>
    </recommendedName>
</protein>
<dbReference type="Gene3D" id="1.10.10.10">
    <property type="entry name" value="Winged helix-like DNA-binding domain superfamily/Winged helix DNA-binding domain"/>
    <property type="match status" value="1"/>
</dbReference>
<feature type="non-terminal residue" evidence="5">
    <location>
        <position position="1"/>
    </location>
</feature>
<dbReference type="Pfam" id="PF22241">
    <property type="entry name" value="PSMD12-CSN4_N"/>
    <property type="match status" value="1"/>
</dbReference>
<dbReference type="PANTHER" id="PTHR10855">
    <property type="entry name" value="26S PROTEASOME NON-ATPASE REGULATORY SUBUNIT 12/COP9 SIGNALOSOME COMPLEX SUBUNIT 4"/>
    <property type="match status" value="1"/>
</dbReference>
<dbReference type="InterPro" id="IPR054559">
    <property type="entry name" value="PSMD12-CSN4-like_N"/>
</dbReference>
<dbReference type="Proteomes" id="UP001530315">
    <property type="component" value="Unassembled WGS sequence"/>
</dbReference>
<dbReference type="Pfam" id="PF18098">
    <property type="entry name" value="RPN5_C"/>
    <property type="match status" value="1"/>
</dbReference>
<feature type="signal peptide" evidence="3">
    <location>
        <begin position="1"/>
        <end position="18"/>
    </location>
</feature>
<dbReference type="InterPro" id="IPR040134">
    <property type="entry name" value="PSMD12/CSN4"/>
</dbReference>
<evidence type="ECO:0000313" key="6">
    <source>
        <dbReference type="Proteomes" id="UP001530315"/>
    </source>
</evidence>
<evidence type="ECO:0000259" key="4">
    <source>
        <dbReference type="PROSITE" id="PS50250"/>
    </source>
</evidence>
<keyword evidence="2" id="KW-0647">Proteasome</keyword>
<sequence>SSLSLFFCSVLSLWIVGGITVSIARHQQHTSHPMSSAQQSSGKASGGQLEERVDLSAEASAKIAQARDLVSSSSAALQDALAILAALEKRCRLGNDTPSLVKVCEASLELCRESNDHEALLATLRTLSTRRSQKTKAIAALVHKCLPWVVDVDADGFTPLPPPPAVSMGGESARDALVEELRSITDGKMYLEAERARLTRTVAILREARGDASGAADVLQEVHVETYGSLSKREKVEFILEQMRLTLLKRDYVRAHIVSNKVKRSVLDEEGMAELKVKFYALLADYYRHEREAFELAKCYHAIYSTPAVQEDERRWREALTNSVVFLCLSEYSNEVKDMMERVNLDPRLDKIPECRETITAYLRDEIIHYPLAHQAALESAPAFVVDDDDCGRIDDDGSSPASLSSSREHWRETFHSRIVQHNLRVASLYYRRVRTSRLAQLLSLDVAATERHISQMVSNGTLYAKIDRPKDVVRFMKKRCEEEVLSDWAADIEKLLGLVEETTYLIHKERMVQSH</sequence>
<evidence type="ECO:0000313" key="5">
    <source>
        <dbReference type="EMBL" id="KAL3777203.1"/>
    </source>
</evidence>
<reference evidence="5 6" key="1">
    <citation type="submission" date="2024-10" db="EMBL/GenBank/DDBJ databases">
        <title>Updated reference genomes for cyclostephanoid diatoms.</title>
        <authorList>
            <person name="Roberts W.R."/>
            <person name="Alverson A.J."/>
        </authorList>
    </citation>
    <scope>NUCLEOTIDE SEQUENCE [LARGE SCALE GENOMIC DNA]</scope>
    <source>
        <strain evidence="5 6">AJA276-08</strain>
    </source>
</reference>
<dbReference type="InterPro" id="IPR036388">
    <property type="entry name" value="WH-like_DNA-bd_sf"/>
</dbReference>
<dbReference type="AlphaFoldDB" id="A0ABD3NPF5"/>
<dbReference type="InterPro" id="IPR000717">
    <property type="entry name" value="PCI_dom"/>
</dbReference>
<evidence type="ECO:0000256" key="2">
    <source>
        <dbReference type="ARBA" id="ARBA00022942"/>
    </source>
</evidence>
<accession>A0ABD3NPF5</accession>
<comment type="caution">
    <text evidence="5">The sequence shown here is derived from an EMBL/GenBank/DDBJ whole genome shotgun (WGS) entry which is preliminary data.</text>
</comment>
<organism evidence="5 6">
    <name type="scientific">Stephanodiscus triporus</name>
    <dbReference type="NCBI Taxonomy" id="2934178"/>
    <lineage>
        <taxon>Eukaryota</taxon>
        <taxon>Sar</taxon>
        <taxon>Stramenopiles</taxon>
        <taxon>Ochrophyta</taxon>
        <taxon>Bacillariophyta</taxon>
        <taxon>Coscinodiscophyceae</taxon>
        <taxon>Thalassiosirophycidae</taxon>
        <taxon>Stephanodiscales</taxon>
        <taxon>Stephanodiscaceae</taxon>
        <taxon>Stephanodiscus</taxon>
    </lineage>
</organism>
<keyword evidence="3" id="KW-0732">Signal</keyword>